<dbReference type="RefSeq" id="WP_189073069.1">
    <property type="nucleotide sequence ID" value="NZ_BMQN01000003.1"/>
</dbReference>
<gene>
    <name evidence="3" type="ORF">GCM10008960_20530</name>
</gene>
<dbReference type="InterPro" id="IPR002938">
    <property type="entry name" value="FAD-bd"/>
</dbReference>
<dbReference type="InterPro" id="IPR050631">
    <property type="entry name" value="PheA/TfdB_FAD_monoxygenase"/>
</dbReference>
<comment type="caution">
    <text evidence="3">The sequence shown here is derived from an EMBL/GenBank/DDBJ whole genome shotgun (WGS) entry which is preliminary data.</text>
</comment>
<keyword evidence="1" id="KW-0560">Oxidoreductase</keyword>
<evidence type="ECO:0000313" key="4">
    <source>
        <dbReference type="Proteomes" id="UP000644548"/>
    </source>
</evidence>
<organism evidence="3 4">
    <name type="scientific">Deinococcus sedimenti</name>
    <dbReference type="NCBI Taxonomy" id="1867090"/>
    <lineage>
        <taxon>Bacteria</taxon>
        <taxon>Thermotogati</taxon>
        <taxon>Deinococcota</taxon>
        <taxon>Deinococci</taxon>
        <taxon>Deinococcales</taxon>
        <taxon>Deinococcaceae</taxon>
        <taxon>Deinococcus</taxon>
    </lineage>
</organism>
<evidence type="ECO:0000256" key="1">
    <source>
        <dbReference type="ARBA" id="ARBA00023002"/>
    </source>
</evidence>
<dbReference type="Pfam" id="PF01494">
    <property type="entry name" value="FAD_binding_3"/>
    <property type="match status" value="1"/>
</dbReference>
<dbReference type="Gene3D" id="3.50.50.60">
    <property type="entry name" value="FAD/NAD(P)-binding domain"/>
    <property type="match status" value="1"/>
</dbReference>
<sequence>MLDAVIVGGGPVGLFLGLLLARRGLQVQVLERQPQPGTHSRAIGLHPPALRALDAAGVGDSLRAAGRPIRRAAVIGDRGLVGELDFGGVPGGPVLSLPQRDTERLLAGHLAACAPGTLRRSVEVTAVQDQGDHVAVTACTPAGPDVIRARWVVGADGTRSAVRTLLGVPYPGGTYPDTYLMGDFPDTTAYRDQAVIFLTPGGVVESFPLPSGERRWVARTDRLQRGATPQDLTALVRRRTGVYLPADECLMLSPFGVGRHLARRFVTGRVILIGDAAHEVSPIGGQGMNLGWLDAEALAPLLPDGSPAALRTFGHQRRRAAALAIRQAEFNMFFGRPAAPWQRRGREAALRALLTPALRPLLVQAFTMNWLRSARPGTTWPAS</sequence>
<dbReference type="PANTHER" id="PTHR43476">
    <property type="entry name" value="3-(3-HYDROXY-PHENYL)PROPIONATE/3-HYDROXYCINNAMIC ACID HYDROXYLASE"/>
    <property type="match status" value="1"/>
</dbReference>
<dbReference type="EMBL" id="BMQN01000003">
    <property type="protein sequence ID" value="GGR93443.1"/>
    <property type="molecule type" value="Genomic_DNA"/>
</dbReference>
<evidence type="ECO:0000259" key="2">
    <source>
        <dbReference type="Pfam" id="PF01494"/>
    </source>
</evidence>
<dbReference type="PANTHER" id="PTHR43476:SF3">
    <property type="entry name" value="FAD-BINDING MONOOXYGENASE"/>
    <property type="match status" value="1"/>
</dbReference>
<name>A0ABQ2S4D0_9DEIO</name>
<evidence type="ECO:0000313" key="3">
    <source>
        <dbReference type="EMBL" id="GGR93443.1"/>
    </source>
</evidence>
<accession>A0ABQ2S4D0</accession>
<dbReference type="PRINTS" id="PR00420">
    <property type="entry name" value="RNGMNOXGNASE"/>
</dbReference>
<dbReference type="SUPFAM" id="SSF51905">
    <property type="entry name" value="FAD/NAD(P)-binding domain"/>
    <property type="match status" value="1"/>
</dbReference>
<proteinExistence type="predicted"/>
<dbReference type="InterPro" id="IPR036188">
    <property type="entry name" value="FAD/NAD-bd_sf"/>
</dbReference>
<reference evidence="4" key="1">
    <citation type="journal article" date="2019" name="Int. J. Syst. Evol. Microbiol.">
        <title>The Global Catalogue of Microorganisms (GCM) 10K type strain sequencing project: providing services to taxonomists for standard genome sequencing and annotation.</title>
        <authorList>
            <consortium name="The Broad Institute Genomics Platform"/>
            <consortium name="The Broad Institute Genome Sequencing Center for Infectious Disease"/>
            <person name="Wu L."/>
            <person name="Ma J."/>
        </authorList>
    </citation>
    <scope>NUCLEOTIDE SEQUENCE [LARGE SCALE GENOMIC DNA]</scope>
    <source>
        <strain evidence="4">JCM 31405</strain>
    </source>
</reference>
<protein>
    <submittedName>
        <fullName evidence="3">Oxidoreductase</fullName>
    </submittedName>
</protein>
<keyword evidence="4" id="KW-1185">Reference proteome</keyword>
<feature type="domain" description="FAD-binding" evidence="2">
    <location>
        <begin position="3"/>
        <end position="327"/>
    </location>
</feature>
<dbReference type="Gene3D" id="3.30.70.2450">
    <property type="match status" value="1"/>
</dbReference>
<dbReference type="Proteomes" id="UP000644548">
    <property type="component" value="Unassembled WGS sequence"/>
</dbReference>